<reference evidence="2" key="1">
    <citation type="submission" date="2020-01" db="EMBL/GenBank/DDBJ databases">
        <title>Genome sequence of Kobresia littledalei, the first chromosome-level genome in the family Cyperaceae.</title>
        <authorList>
            <person name="Qu G."/>
        </authorList>
    </citation>
    <scope>NUCLEOTIDE SEQUENCE</scope>
    <source>
        <strain evidence="2">C.B.Clarke</strain>
        <tissue evidence="2">Leaf</tissue>
    </source>
</reference>
<protein>
    <submittedName>
        <fullName evidence="2">Uncharacterized protein</fullName>
    </submittedName>
</protein>
<feature type="region of interest" description="Disordered" evidence="1">
    <location>
        <begin position="145"/>
        <end position="181"/>
    </location>
</feature>
<dbReference type="PANTHER" id="PTHR35167">
    <property type="entry name" value="OS05G0216466 PROTEIN"/>
    <property type="match status" value="1"/>
</dbReference>
<dbReference type="AlphaFoldDB" id="A0A833QMG7"/>
<feature type="compositionally biased region" description="Basic and acidic residues" evidence="1">
    <location>
        <begin position="217"/>
        <end position="229"/>
    </location>
</feature>
<keyword evidence="3" id="KW-1185">Reference proteome</keyword>
<evidence type="ECO:0000313" key="2">
    <source>
        <dbReference type="EMBL" id="KAF3324937.1"/>
    </source>
</evidence>
<dbReference type="EMBL" id="SWLB01000021">
    <property type="protein sequence ID" value="KAF3324937.1"/>
    <property type="molecule type" value="Genomic_DNA"/>
</dbReference>
<feature type="region of interest" description="Disordered" evidence="1">
    <location>
        <begin position="196"/>
        <end position="229"/>
    </location>
</feature>
<feature type="compositionally biased region" description="Low complexity" evidence="1">
    <location>
        <begin position="145"/>
        <end position="162"/>
    </location>
</feature>
<accession>A0A833QMG7</accession>
<comment type="caution">
    <text evidence="2">The sequence shown here is derived from an EMBL/GenBank/DDBJ whole genome shotgun (WGS) entry which is preliminary data.</text>
</comment>
<dbReference type="PANTHER" id="PTHR35167:SF3">
    <property type="entry name" value="OS05G0216466 PROTEIN"/>
    <property type="match status" value="1"/>
</dbReference>
<gene>
    <name evidence="2" type="ORF">FCM35_KLT11094</name>
</gene>
<evidence type="ECO:0000313" key="3">
    <source>
        <dbReference type="Proteomes" id="UP000623129"/>
    </source>
</evidence>
<sequence>MGIRSFCHFTNYHSCTVFRQFLIPNRNLQTLMILKISDDDDYQDDEDDEDQEVYFTVYGKLKHEFASGTNGQLSVTGNILTVVDTGTASAVVNDPLWVVKEISSQNGYLNEDDLHAIRISRPDLRVNLFTETELAAAELLVQLSESGSNRDSLSSDTSSPRSVNTRQNPIGGDDEEEGMVVLPRRRKRYRMISDLYKSTTTGGGDEEKHNYKKQKRPRVEEEERGVVML</sequence>
<name>A0A833QMG7_9POAL</name>
<dbReference type="Proteomes" id="UP000623129">
    <property type="component" value="Unassembled WGS sequence"/>
</dbReference>
<proteinExistence type="predicted"/>
<evidence type="ECO:0000256" key="1">
    <source>
        <dbReference type="SAM" id="MobiDB-lite"/>
    </source>
</evidence>
<organism evidence="2 3">
    <name type="scientific">Carex littledalei</name>
    <dbReference type="NCBI Taxonomy" id="544730"/>
    <lineage>
        <taxon>Eukaryota</taxon>
        <taxon>Viridiplantae</taxon>
        <taxon>Streptophyta</taxon>
        <taxon>Embryophyta</taxon>
        <taxon>Tracheophyta</taxon>
        <taxon>Spermatophyta</taxon>
        <taxon>Magnoliopsida</taxon>
        <taxon>Liliopsida</taxon>
        <taxon>Poales</taxon>
        <taxon>Cyperaceae</taxon>
        <taxon>Cyperoideae</taxon>
        <taxon>Cariceae</taxon>
        <taxon>Carex</taxon>
        <taxon>Carex subgen. Euthyceras</taxon>
    </lineage>
</organism>